<dbReference type="GO" id="GO:0009099">
    <property type="term" value="P:L-valine biosynthetic process"/>
    <property type="evidence" value="ECO:0007669"/>
    <property type="project" value="UniProtKB-UniPathway"/>
</dbReference>
<keyword evidence="5" id="KW-0285">Flavoprotein</keyword>
<gene>
    <name evidence="14" type="ORF">AFM11_11535</name>
</gene>
<dbReference type="Proteomes" id="UP000070612">
    <property type="component" value="Unassembled WGS sequence"/>
</dbReference>
<proteinExistence type="inferred from homology"/>
<dbReference type="InterPro" id="IPR012001">
    <property type="entry name" value="Thiamin_PyroP_enz_TPP-bd_dom"/>
</dbReference>
<evidence type="ECO:0000256" key="1">
    <source>
        <dbReference type="ARBA" id="ARBA00004974"/>
    </source>
</evidence>
<dbReference type="SUPFAM" id="SSF52467">
    <property type="entry name" value="DHS-like NAD/FAD-binding domain"/>
    <property type="match status" value="1"/>
</dbReference>
<dbReference type="InterPro" id="IPR011766">
    <property type="entry name" value="TPP_enzyme_TPP-bd"/>
</dbReference>
<dbReference type="Pfam" id="PF02775">
    <property type="entry name" value="TPP_enzyme_C"/>
    <property type="match status" value="1"/>
</dbReference>
<dbReference type="AlphaFoldDB" id="A0A132PNZ3"/>
<accession>A0A132PNZ3</accession>
<dbReference type="InterPro" id="IPR029035">
    <property type="entry name" value="DHS-like_NAD/FAD-binding_dom"/>
</dbReference>
<dbReference type="EC" id="2.2.1.6" evidence="4"/>
<dbReference type="UniPathway" id="UPA00049">
    <property type="reaction ID" value="UER00059"/>
</dbReference>
<feature type="domain" description="Thiamine pyrophosphate enzyme TPP-binding" evidence="12">
    <location>
        <begin position="397"/>
        <end position="530"/>
    </location>
</feature>
<dbReference type="Gene3D" id="3.40.50.970">
    <property type="match status" value="2"/>
</dbReference>
<dbReference type="GO" id="GO:0003984">
    <property type="term" value="F:acetolactate synthase activity"/>
    <property type="evidence" value="ECO:0007669"/>
    <property type="project" value="UniProtKB-EC"/>
</dbReference>
<dbReference type="Gene3D" id="3.40.50.1220">
    <property type="entry name" value="TPP-binding domain"/>
    <property type="match status" value="1"/>
</dbReference>
<dbReference type="GO" id="GO:0030976">
    <property type="term" value="F:thiamine pyrophosphate binding"/>
    <property type="evidence" value="ECO:0007669"/>
    <property type="project" value="InterPro"/>
</dbReference>
<dbReference type="InterPro" id="IPR029061">
    <property type="entry name" value="THDP-binding"/>
</dbReference>
<evidence type="ECO:0000256" key="4">
    <source>
        <dbReference type="ARBA" id="ARBA00013145"/>
    </source>
</evidence>
<sequence>MKVYEAMAAGFVAEGATDVFGMMGDANMHWMNALARRGTRLYEVRHEGAGLSMAHGFARASGQPGIVTTTSGPGTAQLATSMVVASRARIPLVAFCGETTLGDESAVQYLDQRRFAAAIECGFLQVTKADSAQDVVQRAFYQARTESRPIMISAPFDVQLQDFEDDAPYVPSTDLLRIPKLLPHPAQIEQARDIIESSKRVVIIAGRGARNAQAGEQILALQRQTGALLATTLQAKNWLCAESEYHVGISGLFGSKLAMELLQEADCVVAVGASLNHYTIESGYLFPEAQYIQIDIAPNRVMGNGQVADCYIQADAITALDALTATLADRGVEMEGFHTPDVHRRLTAPLIDPAEYRSQPGLLDPREAIAVIDAELPGEIGLVLGSGHQTDFGTMLFQRSRDVTSNYGMFGAIGQAPLLTIGAVVANGGRPTFVVEGDASFLMHLSEFETACRYGLPVLVVVMNDEGLGAEYHKAKAKGLDPELAVIPTPELGTVATALGGGGATVRNVDELRRALAEYVANPRPTVIDVRITRDVLSVPYRRIQYGEDV</sequence>
<dbReference type="Pfam" id="PF00205">
    <property type="entry name" value="TPP_enzyme_M"/>
    <property type="match status" value="1"/>
</dbReference>
<evidence type="ECO:0000313" key="15">
    <source>
        <dbReference type="Proteomes" id="UP000070612"/>
    </source>
</evidence>
<comment type="caution">
    <text evidence="14">The sequence shown here is derived from an EMBL/GenBank/DDBJ whole genome shotgun (WGS) entry which is preliminary data.</text>
</comment>
<evidence type="ECO:0000256" key="3">
    <source>
        <dbReference type="ARBA" id="ARBA00007812"/>
    </source>
</evidence>
<comment type="catalytic activity">
    <reaction evidence="9">
        <text>2 pyruvate + H(+) = (2S)-2-acetolactate + CO2</text>
        <dbReference type="Rhea" id="RHEA:25249"/>
        <dbReference type="ChEBI" id="CHEBI:15361"/>
        <dbReference type="ChEBI" id="CHEBI:15378"/>
        <dbReference type="ChEBI" id="CHEBI:16526"/>
        <dbReference type="ChEBI" id="CHEBI:58476"/>
        <dbReference type="EC" id="2.2.1.6"/>
    </reaction>
</comment>
<dbReference type="UniPathway" id="UPA00047">
    <property type="reaction ID" value="UER00055"/>
</dbReference>
<dbReference type="PATRIC" id="fig|59750.3.peg.6383"/>
<dbReference type="RefSeq" id="WP_067848291.1">
    <property type="nucleotide sequence ID" value="NZ_LGTW01000006.1"/>
</dbReference>
<keyword evidence="8" id="KW-0028">Amino-acid biosynthesis</keyword>
<evidence type="ECO:0000256" key="2">
    <source>
        <dbReference type="ARBA" id="ARBA00005025"/>
    </source>
</evidence>
<comment type="pathway">
    <text evidence="2">Amino-acid biosynthesis; L-valine biosynthesis; L-valine from pyruvate: step 1/4.</text>
</comment>
<dbReference type="GO" id="GO:0000287">
    <property type="term" value="F:magnesium ion binding"/>
    <property type="evidence" value="ECO:0007669"/>
    <property type="project" value="InterPro"/>
</dbReference>
<evidence type="ECO:0000256" key="6">
    <source>
        <dbReference type="ARBA" id="ARBA00022827"/>
    </source>
</evidence>
<evidence type="ECO:0000259" key="11">
    <source>
        <dbReference type="Pfam" id="PF00205"/>
    </source>
</evidence>
<protein>
    <recommendedName>
        <fullName evidence="4">acetolactate synthase</fullName>
        <ecNumber evidence="4">2.2.1.6</ecNumber>
    </recommendedName>
</protein>
<dbReference type="GO" id="GO:0005948">
    <property type="term" value="C:acetolactate synthase complex"/>
    <property type="evidence" value="ECO:0007669"/>
    <property type="project" value="TreeGrafter"/>
</dbReference>
<comment type="pathway">
    <text evidence="1">Amino-acid biosynthesis; L-isoleucine biosynthesis; L-isoleucine from 2-oxobutanoate: step 1/4.</text>
</comment>
<dbReference type="CDD" id="cd07035">
    <property type="entry name" value="TPP_PYR_POX_like"/>
    <property type="match status" value="1"/>
</dbReference>
<keyword evidence="6" id="KW-0274">FAD</keyword>
<evidence type="ECO:0000259" key="13">
    <source>
        <dbReference type="Pfam" id="PF02776"/>
    </source>
</evidence>
<name>A0A132PNZ3_9MYCO</name>
<evidence type="ECO:0000256" key="9">
    <source>
        <dbReference type="ARBA" id="ARBA00048670"/>
    </source>
</evidence>
<evidence type="ECO:0000259" key="12">
    <source>
        <dbReference type="Pfam" id="PF02775"/>
    </source>
</evidence>
<dbReference type="Pfam" id="PF02776">
    <property type="entry name" value="TPP_enzyme_N"/>
    <property type="match status" value="1"/>
</dbReference>
<keyword evidence="15" id="KW-1185">Reference proteome</keyword>
<feature type="domain" description="Thiamine pyrophosphate enzyme central" evidence="11">
    <location>
        <begin position="188"/>
        <end position="323"/>
    </location>
</feature>
<evidence type="ECO:0000256" key="5">
    <source>
        <dbReference type="ARBA" id="ARBA00022630"/>
    </source>
</evidence>
<dbReference type="SUPFAM" id="SSF52518">
    <property type="entry name" value="Thiamin diphosphate-binding fold (THDP-binding)"/>
    <property type="match status" value="2"/>
</dbReference>
<dbReference type="GO" id="GO:0009097">
    <property type="term" value="P:isoleucine biosynthetic process"/>
    <property type="evidence" value="ECO:0007669"/>
    <property type="project" value="UniProtKB-UniPathway"/>
</dbReference>
<evidence type="ECO:0000256" key="7">
    <source>
        <dbReference type="ARBA" id="ARBA00023052"/>
    </source>
</evidence>
<evidence type="ECO:0000313" key="14">
    <source>
        <dbReference type="EMBL" id="KWX23994.1"/>
    </source>
</evidence>
<dbReference type="EMBL" id="LGTW01000006">
    <property type="protein sequence ID" value="KWX23994.1"/>
    <property type="molecule type" value="Genomic_DNA"/>
</dbReference>
<dbReference type="GO" id="GO:0050660">
    <property type="term" value="F:flavin adenine dinucleotide binding"/>
    <property type="evidence" value="ECO:0007669"/>
    <property type="project" value="TreeGrafter"/>
</dbReference>
<dbReference type="CDD" id="cd00568">
    <property type="entry name" value="TPP_enzymes"/>
    <property type="match status" value="1"/>
</dbReference>
<feature type="domain" description="Thiamine pyrophosphate enzyme N-terminal TPP-binding" evidence="13">
    <location>
        <begin position="1"/>
        <end position="111"/>
    </location>
</feature>
<organism evidence="14 15">
    <name type="scientific">Mycolicibacterium wolinskyi</name>
    <dbReference type="NCBI Taxonomy" id="59750"/>
    <lineage>
        <taxon>Bacteria</taxon>
        <taxon>Bacillati</taxon>
        <taxon>Actinomycetota</taxon>
        <taxon>Actinomycetes</taxon>
        <taxon>Mycobacteriales</taxon>
        <taxon>Mycobacteriaceae</taxon>
        <taxon>Mycolicibacterium</taxon>
    </lineage>
</organism>
<dbReference type="InterPro" id="IPR045229">
    <property type="entry name" value="TPP_enz"/>
</dbReference>
<keyword evidence="7 10" id="KW-0786">Thiamine pyrophosphate</keyword>
<dbReference type="PANTHER" id="PTHR18968:SF13">
    <property type="entry name" value="ACETOLACTATE SYNTHASE CATALYTIC SUBUNIT, MITOCHONDRIAL"/>
    <property type="match status" value="1"/>
</dbReference>
<keyword evidence="8" id="KW-0100">Branched-chain amino acid biosynthesis</keyword>
<evidence type="ECO:0000256" key="8">
    <source>
        <dbReference type="ARBA" id="ARBA00023304"/>
    </source>
</evidence>
<evidence type="ECO:0000256" key="10">
    <source>
        <dbReference type="RuleBase" id="RU362132"/>
    </source>
</evidence>
<dbReference type="InterPro" id="IPR012000">
    <property type="entry name" value="Thiamin_PyroP_enz_cen_dom"/>
</dbReference>
<reference evidence="14 15" key="1">
    <citation type="submission" date="2015-07" db="EMBL/GenBank/DDBJ databases">
        <title>A draft genome sequence of Mycobacterium wolinskyi.</title>
        <authorList>
            <person name="de Man T.J."/>
            <person name="Perry K.A."/>
            <person name="Coulliette A.D."/>
            <person name="Jensen B."/>
            <person name="Toney N.C."/>
            <person name="Limbago B.M."/>
            <person name="Noble-Wang J."/>
        </authorList>
    </citation>
    <scope>NUCLEOTIDE SEQUENCE [LARGE SCALE GENOMIC DNA]</scope>
    <source>
        <strain evidence="14 15">CDC_01</strain>
    </source>
</reference>
<dbReference type="PANTHER" id="PTHR18968">
    <property type="entry name" value="THIAMINE PYROPHOSPHATE ENZYMES"/>
    <property type="match status" value="1"/>
</dbReference>
<comment type="similarity">
    <text evidence="3 10">Belongs to the TPP enzyme family.</text>
</comment>